<comment type="caution">
    <text evidence="2">The sequence shown here is derived from an EMBL/GenBank/DDBJ whole genome shotgun (WGS) entry which is preliminary data.</text>
</comment>
<evidence type="ECO:0000313" key="3">
    <source>
        <dbReference type="Proteomes" id="UP000299102"/>
    </source>
</evidence>
<dbReference type="AlphaFoldDB" id="A0A4C1V548"/>
<organism evidence="2 3">
    <name type="scientific">Eumeta variegata</name>
    <name type="common">Bagworm moth</name>
    <name type="synonym">Eumeta japonica</name>
    <dbReference type="NCBI Taxonomy" id="151549"/>
    <lineage>
        <taxon>Eukaryota</taxon>
        <taxon>Metazoa</taxon>
        <taxon>Ecdysozoa</taxon>
        <taxon>Arthropoda</taxon>
        <taxon>Hexapoda</taxon>
        <taxon>Insecta</taxon>
        <taxon>Pterygota</taxon>
        <taxon>Neoptera</taxon>
        <taxon>Endopterygota</taxon>
        <taxon>Lepidoptera</taxon>
        <taxon>Glossata</taxon>
        <taxon>Ditrysia</taxon>
        <taxon>Tineoidea</taxon>
        <taxon>Psychidae</taxon>
        <taxon>Oiketicinae</taxon>
        <taxon>Eumeta</taxon>
    </lineage>
</organism>
<dbReference type="EMBL" id="BGZK01000281">
    <property type="protein sequence ID" value="GBP33953.1"/>
    <property type="molecule type" value="Genomic_DNA"/>
</dbReference>
<feature type="region of interest" description="Disordered" evidence="1">
    <location>
        <begin position="61"/>
        <end position="81"/>
    </location>
</feature>
<dbReference type="Proteomes" id="UP000299102">
    <property type="component" value="Unassembled WGS sequence"/>
</dbReference>
<accession>A0A4C1V548</accession>
<protein>
    <submittedName>
        <fullName evidence="2">Uncharacterized protein</fullName>
    </submittedName>
</protein>
<keyword evidence="3" id="KW-1185">Reference proteome</keyword>
<evidence type="ECO:0000313" key="2">
    <source>
        <dbReference type="EMBL" id="GBP33953.1"/>
    </source>
</evidence>
<proteinExistence type="predicted"/>
<reference evidence="2 3" key="1">
    <citation type="journal article" date="2019" name="Commun. Biol.">
        <title>The bagworm genome reveals a unique fibroin gene that provides high tensile strength.</title>
        <authorList>
            <person name="Kono N."/>
            <person name="Nakamura H."/>
            <person name="Ohtoshi R."/>
            <person name="Tomita M."/>
            <person name="Numata K."/>
            <person name="Arakawa K."/>
        </authorList>
    </citation>
    <scope>NUCLEOTIDE SEQUENCE [LARGE SCALE GENOMIC DNA]</scope>
</reference>
<sequence length="134" mass="14646">MVVASVRGFNQLVACIRFDRTKRAFDDRRHQRVIHHRGNVDILSKTMTMDLTMVEYGGARPPSALGGRAPSGGGGRRRSRSPHCATSLALVRFGCDVNATASAPRRQLAGCDRVAFQFSLCTANIKLGCKCEPR</sequence>
<evidence type="ECO:0000256" key="1">
    <source>
        <dbReference type="SAM" id="MobiDB-lite"/>
    </source>
</evidence>
<gene>
    <name evidence="2" type="ORF">EVAR_23300_1</name>
</gene>
<name>A0A4C1V548_EUMVA</name>